<comment type="similarity">
    <text evidence="3">Belongs to the SDO1/SBDS family.</text>
</comment>
<dbReference type="Pfam" id="PF09377">
    <property type="entry name" value="SBDS_domain_II"/>
    <property type="match status" value="1"/>
</dbReference>
<protein>
    <recommendedName>
        <fullName evidence="8">Ribosome maturation protein SDO1</fullName>
    </recommendedName>
</protein>
<evidence type="ECO:0000256" key="3">
    <source>
        <dbReference type="ARBA" id="ARBA00007433"/>
    </source>
</evidence>
<dbReference type="Gene3D" id="3.30.1250.10">
    <property type="entry name" value="Ribosome maturation protein SBDS, N-terminal domain"/>
    <property type="match status" value="1"/>
</dbReference>
<dbReference type="InterPro" id="IPR039100">
    <property type="entry name" value="Sdo1/SBDS-like"/>
</dbReference>
<dbReference type="PROSITE" id="PS01267">
    <property type="entry name" value="UPF0023"/>
    <property type="match status" value="1"/>
</dbReference>
<keyword evidence="4" id="KW-0963">Cytoplasm</keyword>
<evidence type="ECO:0000313" key="14">
    <source>
        <dbReference type="Proteomes" id="UP001143981"/>
    </source>
</evidence>
<dbReference type="PANTHER" id="PTHR10927">
    <property type="entry name" value="RIBOSOME MATURATION PROTEIN SBDS"/>
    <property type="match status" value="1"/>
</dbReference>
<organism evidence="13 14">
    <name type="scientific">Coemansia biformis</name>
    <dbReference type="NCBI Taxonomy" id="1286918"/>
    <lineage>
        <taxon>Eukaryota</taxon>
        <taxon>Fungi</taxon>
        <taxon>Fungi incertae sedis</taxon>
        <taxon>Zoopagomycota</taxon>
        <taxon>Kickxellomycotina</taxon>
        <taxon>Kickxellomycetes</taxon>
        <taxon>Kickxellales</taxon>
        <taxon>Kickxellaceae</taxon>
        <taxon>Coemansia</taxon>
    </lineage>
</organism>
<dbReference type="InterPro" id="IPR046928">
    <property type="entry name" value="SDO1/SBDS_C"/>
</dbReference>
<accession>A0A9W8CVE5</accession>
<dbReference type="InterPro" id="IPR018023">
    <property type="entry name" value="Ribosome_mat_SBDS_CS"/>
</dbReference>
<dbReference type="InterPro" id="IPR018978">
    <property type="entry name" value="SDO1/SBDS_central"/>
</dbReference>
<evidence type="ECO:0000313" key="13">
    <source>
        <dbReference type="EMBL" id="KAJ1729237.1"/>
    </source>
</evidence>
<comment type="subunit">
    <text evidence="7">Associates with the 60S ribosomal subunit.</text>
</comment>
<dbReference type="FunFam" id="3.30.1250.10:FF:000001">
    <property type="entry name" value="SBDS, ribosome maturation factor"/>
    <property type="match status" value="1"/>
</dbReference>
<comment type="subcellular location">
    <subcellularLocation>
        <location evidence="2">Cytoplasm</location>
    </subcellularLocation>
    <subcellularLocation>
        <location evidence="1">Nucleus</location>
    </subcellularLocation>
</comment>
<feature type="domain" description="Ribosome maturation protein SDO1/SBDS N-terminal" evidence="10">
    <location>
        <begin position="675"/>
        <end position="761"/>
    </location>
</feature>
<dbReference type="EMBL" id="JANBOI010000650">
    <property type="protein sequence ID" value="KAJ1729237.1"/>
    <property type="molecule type" value="Genomic_DNA"/>
</dbReference>
<dbReference type="Pfam" id="PF01172">
    <property type="entry name" value="SBDS_N"/>
    <property type="match status" value="1"/>
</dbReference>
<dbReference type="GO" id="GO:0005737">
    <property type="term" value="C:cytoplasm"/>
    <property type="evidence" value="ECO:0007669"/>
    <property type="project" value="UniProtKB-SubCell"/>
</dbReference>
<evidence type="ECO:0000259" key="12">
    <source>
        <dbReference type="Pfam" id="PF20268"/>
    </source>
</evidence>
<dbReference type="InterPro" id="IPR037188">
    <property type="entry name" value="Sdo1/SBDS_central_sf"/>
</dbReference>
<dbReference type="Gene3D" id="3.30.70.240">
    <property type="match status" value="1"/>
</dbReference>
<dbReference type="InterPro" id="IPR036786">
    <property type="entry name" value="Ribosome_mat_SBDS_N_sf"/>
</dbReference>
<dbReference type="Gene3D" id="1.10.10.900">
    <property type="entry name" value="SBDS protein C-terminal domain, subdomain 1"/>
    <property type="match status" value="1"/>
</dbReference>
<feature type="domain" description="Ribosome maturation protein SDO1/SBDS C-terminal" evidence="12">
    <location>
        <begin position="835"/>
        <end position="901"/>
    </location>
</feature>
<feature type="domain" description="Ribosome maturation protein SDO1/SBDS central" evidence="11">
    <location>
        <begin position="770"/>
        <end position="833"/>
    </location>
</feature>
<evidence type="ECO:0000259" key="10">
    <source>
        <dbReference type="Pfam" id="PF01172"/>
    </source>
</evidence>
<feature type="region of interest" description="Disordered" evidence="9">
    <location>
        <begin position="125"/>
        <end position="149"/>
    </location>
</feature>
<dbReference type="InterPro" id="IPR002140">
    <property type="entry name" value="Sdo1/SBDS"/>
</dbReference>
<proteinExistence type="inferred from homology"/>
<evidence type="ECO:0000259" key="11">
    <source>
        <dbReference type="Pfam" id="PF09377"/>
    </source>
</evidence>
<dbReference type="SUPFAM" id="SSF109728">
    <property type="entry name" value="Hypothetical protein AF0491, middle domain"/>
    <property type="match status" value="1"/>
</dbReference>
<dbReference type="InterPro" id="IPR019783">
    <property type="entry name" value="SDO1/SBDS_N"/>
</dbReference>
<dbReference type="GO" id="GO:0042256">
    <property type="term" value="P:cytosolic ribosome assembly"/>
    <property type="evidence" value="ECO:0007669"/>
    <property type="project" value="InterPro"/>
</dbReference>
<keyword evidence="6" id="KW-0539">Nucleus</keyword>
<reference evidence="13" key="1">
    <citation type="submission" date="2022-07" db="EMBL/GenBank/DDBJ databases">
        <title>Phylogenomic reconstructions and comparative analyses of Kickxellomycotina fungi.</title>
        <authorList>
            <person name="Reynolds N.K."/>
            <person name="Stajich J.E."/>
            <person name="Barry K."/>
            <person name="Grigoriev I.V."/>
            <person name="Crous P."/>
            <person name="Smith M.E."/>
        </authorList>
    </citation>
    <scope>NUCLEOTIDE SEQUENCE</scope>
    <source>
        <strain evidence="13">BCRC 34381</strain>
    </source>
</reference>
<evidence type="ECO:0000256" key="1">
    <source>
        <dbReference type="ARBA" id="ARBA00004123"/>
    </source>
</evidence>
<name>A0A9W8CVE5_9FUNG</name>
<dbReference type="FunFam" id="1.10.10.900:FF:000001">
    <property type="entry name" value="SBDS, ribosome maturation factor"/>
    <property type="match status" value="1"/>
</dbReference>
<comment type="caution">
    <text evidence="13">The sequence shown here is derived from an EMBL/GenBank/DDBJ whole genome shotgun (WGS) entry which is preliminary data.</text>
</comment>
<evidence type="ECO:0000256" key="9">
    <source>
        <dbReference type="SAM" id="MobiDB-lite"/>
    </source>
</evidence>
<sequence length="913" mass="96811">VTSIGPSELNIEGIPLIGRLVVSSRGCIYLQDDTGQIQAFPTAAACTEQAPATQLDTASTPHAFAGQSLIGHVCVWRSWRLVVEDVSAASTVPDGGILPKERVPFSLAYVRLANPLAVYVDGSFGGSTSSQSPDERNASSPEAPAARPRRDPARHFLLFAHAQGLAMPQPGVSPDDTGAPTTDCAEAGWGALTIVKGAGLALASDSPSLEPLHGGNGCRDIETLDIGNVGKRDLRAIHVRCKFDTTPVCFASGAAYIVCVGDPVRCREFGASLGAAADSLSSVILLDLEREDHVHPVRVVSQQPGLADCAALSGGVPTETGLRAVAACLPVVRLNFASEDARRQIQPPTALSVSDLVDSAAAASGADRIVSVSGTILQREVTKAVTFCAARRADTALGDAAPAVVGQLENRITLQDNQDGTRTVAVYVKLSTFSHPLGLVPGARVVFRDVVVSVSKSTGNPYLIYAAPSLAGCRLAMHCYVDSVESLKLAMRCTACMRIVVDMGCACARKQHRAAGSGGGERAATMRAEAELLCLASDGSGIAWLSVSREDDVACVLGLQAAELAELCDAAAQAWNGQLLWRRQARDAEDAQASGASGIVAGAAATAAGARVLIEGAVGSGGGGGGDAPGLELPVRRQPLRMDGRGVVVNKRAPPTVVAARGKIFQPSTKIRLTNVSIVRLRKGGKRFELACYKNKVSEWRSGVEKDIDEVLQIHQVYMNVSKGQVAKSDVLQECFGTDNVDEVISEILQSGEQQVSDKERHHQLDNMFRDIATVVVEMCINPSTQQPYTVTMVEKAMSDIHYSVNTNRSAKQQALDVIRQLQDNGAFPIARARMRIRIVLPAKDGKRLRPAILEIVASVEDEERGEEHEYICLVEPGKYRAITELVGSETRGAGEVVIINFMDTRDEDDAPM</sequence>
<evidence type="ECO:0000256" key="8">
    <source>
        <dbReference type="ARBA" id="ARBA00071414"/>
    </source>
</evidence>
<keyword evidence="14" id="KW-1185">Reference proteome</keyword>
<dbReference type="SUPFAM" id="SSF89895">
    <property type="entry name" value="FYSH domain"/>
    <property type="match status" value="1"/>
</dbReference>
<dbReference type="Pfam" id="PF20268">
    <property type="entry name" value="SBDS_C"/>
    <property type="match status" value="1"/>
</dbReference>
<feature type="non-terminal residue" evidence="13">
    <location>
        <position position="1"/>
    </location>
</feature>
<evidence type="ECO:0000256" key="7">
    <source>
        <dbReference type="ARBA" id="ARBA00049708"/>
    </source>
</evidence>
<dbReference type="NCBIfam" id="TIGR00291">
    <property type="entry name" value="RNA_SBDS"/>
    <property type="match status" value="1"/>
</dbReference>
<evidence type="ECO:0000256" key="6">
    <source>
        <dbReference type="ARBA" id="ARBA00023242"/>
    </source>
</evidence>
<dbReference type="AlphaFoldDB" id="A0A9W8CVE5"/>
<dbReference type="PANTHER" id="PTHR10927:SF1">
    <property type="entry name" value="RIBOSOME MATURATION PROTEIN SBDS"/>
    <property type="match status" value="1"/>
</dbReference>
<keyword evidence="5" id="KW-0690">Ribosome biogenesis</keyword>
<dbReference type="OrthoDB" id="10253092at2759"/>
<gene>
    <name evidence="13" type="ORF">LPJ61_003621</name>
</gene>
<dbReference type="Proteomes" id="UP001143981">
    <property type="component" value="Unassembled WGS sequence"/>
</dbReference>
<evidence type="ECO:0000256" key="5">
    <source>
        <dbReference type="ARBA" id="ARBA00022517"/>
    </source>
</evidence>
<evidence type="ECO:0000256" key="4">
    <source>
        <dbReference type="ARBA" id="ARBA00022490"/>
    </source>
</evidence>
<evidence type="ECO:0000256" key="2">
    <source>
        <dbReference type="ARBA" id="ARBA00004496"/>
    </source>
</evidence>
<dbReference type="GO" id="GO:0005634">
    <property type="term" value="C:nucleus"/>
    <property type="evidence" value="ECO:0007669"/>
    <property type="project" value="UniProtKB-SubCell"/>
</dbReference>